<name>A0A4U3KPN4_9BACT</name>
<keyword evidence="1" id="KW-1133">Transmembrane helix</keyword>
<proteinExistence type="predicted"/>
<reference evidence="2 3" key="1">
    <citation type="submission" date="2019-05" db="EMBL/GenBank/DDBJ databases">
        <title>Panacibacter sp. strain 17mud1-8 Genome sequencing and assembly.</title>
        <authorList>
            <person name="Chhetri G."/>
        </authorList>
    </citation>
    <scope>NUCLEOTIDE SEQUENCE [LARGE SCALE GENOMIC DNA]</scope>
    <source>
        <strain evidence="2 3">17mud1-8</strain>
    </source>
</reference>
<dbReference type="RefSeq" id="WP_137264228.1">
    <property type="nucleotide sequence ID" value="NZ_SZQL01000045.1"/>
</dbReference>
<organism evidence="2 3">
    <name type="scientific">Ilyomonas limi</name>
    <dbReference type="NCBI Taxonomy" id="2575867"/>
    <lineage>
        <taxon>Bacteria</taxon>
        <taxon>Pseudomonadati</taxon>
        <taxon>Bacteroidota</taxon>
        <taxon>Chitinophagia</taxon>
        <taxon>Chitinophagales</taxon>
        <taxon>Chitinophagaceae</taxon>
        <taxon>Ilyomonas</taxon>
    </lineage>
</organism>
<gene>
    <name evidence="2" type="ORF">FC093_23280</name>
</gene>
<evidence type="ECO:0000256" key="1">
    <source>
        <dbReference type="SAM" id="Phobius"/>
    </source>
</evidence>
<comment type="caution">
    <text evidence="2">The sequence shown here is derived from an EMBL/GenBank/DDBJ whole genome shotgun (WGS) entry which is preliminary data.</text>
</comment>
<evidence type="ECO:0000313" key="3">
    <source>
        <dbReference type="Proteomes" id="UP000305848"/>
    </source>
</evidence>
<keyword evidence="1" id="KW-0812">Transmembrane</keyword>
<dbReference type="Proteomes" id="UP000305848">
    <property type="component" value="Unassembled WGS sequence"/>
</dbReference>
<accession>A0A4U3KPN4</accession>
<evidence type="ECO:0000313" key="2">
    <source>
        <dbReference type="EMBL" id="TKK64112.1"/>
    </source>
</evidence>
<keyword evidence="3" id="KW-1185">Reference proteome</keyword>
<dbReference type="EMBL" id="SZQL01000045">
    <property type="protein sequence ID" value="TKK64112.1"/>
    <property type="molecule type" value="Genomic_DNA"/>
</dbReference>
<sequence length="181" mass="20559">MKLRTIDVTILLILGLLCVARATWGIFKDINVKLSSANSVTGRVINSGIIQIDKATFKSKKYKTVFALTLENSDEKFAVERGTDVCNYLNSQIQPGDTVKVFYRQSTSEYNTFVFQIEKGQRTLADIKEYQKGQAKMIVLMYVFGFAILGGLLAWYLNEKKKSKLAATEFDLLIQKTYENR</sequence>
<evidence type="ECO:0008006" key="4">
    <source>
        <dbReference type="Google" id="ProtNLM"/>
    </source>
</evidence>
<protein>
    <recommendedName>
        <fullName evidence="4">DUF3592 domain-containing protein</fullName>
    </recommendedName>
</protein>
<dbReference type="AlphaFoldDB" id="A0A4U3KPN4"/>
<keyword evidence="1" id="KW-0472">Membrane</keyword>
<feature type="transmembrane region" description="Helical" evidence="1">
    <location>
        <begin position="137"/>
        <end position="157"/>
    </location>
</feature>